<dbReference type="AlphaFoldDB" id="A0A218VZ56"/>
<name>A0A218VZ56_PUNGR</name>
<comment type="caution">
    <text evidence="1">The sequence shown here is derived from an EMBL/GenBank/DDBJ whole genome shotgun (WGS) entry which is preliminary data.</text>
</comment>
<evidence type="ECO:0000313" key="1">
    <source>
        <dbReference type="EMBL" id="OWM65162.1"/>
    </source>
</evidence>
<reference evidence="1" key="2">
    <citation type="submission" date="2017-06" db="EMBL/GenBank/DDBJ databases">
        <title>The pomegranate genome and the genomics of punicalagin biosynthesis.</title>
        <authorList>
            <person name="Xu C."/>
        </authorList>
    </citation>
    <scope>NUCLEOTIDE SEQUENCE [LARGE SCALE GENOMIC DNA]</scope>
    <source>
        <tissue evidence="1">Fresh leaf</tissue>
    </source>
</reference>
<evidence type="ECO:0000313" key="3">
    <source>
        <dbReference type="Proteomes" id="UP000197138"/>
    </source>
</evidence>
<gene>
    <name evidence="1" type="ORF">CDL15_Pgr008749</name>
    <name evidence="2" type="ORF">CRG98_035727</name>
</gene>
<reference evidence="2 4" key="3">
    <citation type="submission" date="2017-11" db="EMBL/GenBank/DDBJ databases">
        <title>De-novo sequencing of pomegranate (Punica granatum L.) genome.</title>
        <authorList>
            <person name="Akparov Z."/>
            <person name="Amiraslanov A."/>
            <person name="Hajiyeva S."/>
            <person name="Abbasov M."/>
            <person name="Kaur K."/>
            <person name="Hamwieh A."/>
            <person name="Solovyev V."/>
            <person name="Salamov A."/>
            <person name="Braich B."/>
            <person name="Kosarev P."/>
            <person name="Mahmoud A."/>
            <person name="Hajiyev E."/>
            <person name="Babayeva S."/>
            <person name="Izzatullayeva V."/>
            <person name="Mammadov A."/>
            <person name="Mammadov A."/>
            <person name="Sharifova S."/>
            <person name="Ojaghi J."/>
            <person name="Eynullazada K."/>
            <person name="Bayramov B."/>
            <person name="Abdulazimova A."/>
            <person name="Shahmuradov I."/>
        </authorList>
    </citation>
    <scope>NUCLEOTIDE SEQUENCE [LARGE SCALE GENOMIC DNA]</scope>
    <source>
        <strain evidence="2">AG2017</strain>
        <strain evidence="4">cv. AG2017</strain>
        <tissue evidence="2">Leaf</tissue>
    </source>
</reference>
<dbReference type="OrthoDB" id="755532at2759"/>
<protein>
    <submittedName>
        <fullName evidence="1">Uncharacterized protein</fullName>
    </submittedName>
</protein>
<dbReference type="GeneID" id="116212993"/>
<reference evidence="3" key="1">
    <citation type="journal article" date="2017" name="Plant J.">
        <title>The pomegranate (Punica granatum L.) genome and the genomics of punicalagin biosynthesis.</title>
        <authorList>
            <person name="Qin G."/>
            <person name="Xu C."/>
            <person name="Ming R."/>
            <person name="Tang H."/>
            <person name="Guyot R."/>
            <person name="Kramer E.M."/>
            <person name="Hu Y."/>
            <person name="Yi X."/>
            <person name="Qi Y."/>
            <person name="Xu X."/>
            <person name="Gao Z."/>
            <person name="Pan H."/>
            <person name="Jian J."/>
            <person name="Tian Y."/>
            <person name="Yue Z."/>
            <person name="Xu Y."/>
        </authorList>
    </citation>
    <scope>NUCLEOTIDE SEQUENCE [LARGE SCALE GENOMIC DNA]</scope>
    <source>
        <strain evidence="3">cv. Dabenzi</strain>
    </source>
</reference>
<dbReference type="Proteomes" id="UP000233551">
    <property type="component" value="Unassembled WGS sequence"/>
</dbReference>
<dbReference type="STRING" id="22663.A0A218VZ56"/>
<proteinExistence type="predicted"/>
<sequence>MVHALPSPPEDGPASPRRSVPAILLSVSALLAILTKKATQVSKKLRPHLNHKNSKHRFYYYDASQVVEPVKSPATPRSPFTRRPKELFTNMSNKAIKFVHGRKKGAGAKEDEDEDEDFGDGGVWQRAILMGDKCQPLDFSGVIYYDENGRKLNELPIRSPRASPMPGYLARRNC</sequence>
<accession>A0A218VZ56</accession>
<dbReference type="EMBL" id="PGOL01002963">
    <property type="protein sequence ID" value="PKI43893.1"/>
    <property type="molecule type" value="Genomic_DNA"/>
</dbReference>
<evidence type="ECO:0000313" key="4">
    <source>
        <dbReference type="Proteomes" id="UP000233551"/>
    </source>
</evidence>
<evidence type="ECO:0000313" key="2">
    <source>
        <dbReference type="EMBL" id="PKI43893.1"/>
    </source>
</evidence>
<dbReference type="PANTHER" id="PTHR33237:SF46">
    <property type="entry name" value="OS01G0606100 PROTEIN"/>
    <property type="match status" value="1"/>
</dbReference>
<keyword evidence="4" id="KW-1185">Reference proteome</keyword>
<organism evidence="1 3">
    <name type="scientific">Punica granatum</name>
    <name type="common">Pomegranate</name>
    <dbReference type="NCBI Taxonomy" id="22663"/>
    <lineage>
        <taxon>Eukaryota</taxon>
        <taxon>Viridiplantae</taxon>
        <taxon>Streptophyta</taxon>
        <taxon>Embryophyta</taxon>
        <taxon>Tracheophyta</taxon>
        <taxon>Spermatophyta</taxon>
        <taxon>Magnoliopsida</taxon>
        <taxon>eudicotyledons</taxon>
        <taxon>Gunneridae</taxon>
        <taxon>Pentapetalae</taxon>
        <taxon>rosids</taxon>
        <taxon>malvids</taxon>
        <taxon>Myrtales</taxon>
        <taxon>Lythraceae</taxon>
        <taxon>Punica</taxon>
    </lineage>
</organism>
<dbReference type="Proteomes" id="UP000197138">
    <property type="component" value="Unassembled WGS sequence"/>
</dbReference>
<dbReference type="PANTHER" id="PTHR33237">
    <property type="entry name" value="F2P16.13 PROTEIN-RELATED"/>
    <property type="match status" value="1"/>
</dbReference>
<dbReference type="EMBL" id="MTKT01005615">
    <property type="protein sequence ID" value="OWM65162.1"/>
    <property type="molecule type" value="Genomic_DNA"/>
</dbReference>